<organism evidence="2 3">
    <name type="scientific">Piloderma croceum (strain F 1598)</name>
    <dbReference type="NCBI Taxonomy" id="765440"/>
    <lineage>
        <taxon>Eukaryota</taxon>
        <taxon>Fungi</taxon>
        <taxon>Dikarya</taxon>
        <taxon>Basidiomycota</taxon>
        <taxon>Agaricomycotina</taxon>
        <taxon>Agaricomycetes</taxon>
        <taxon>Agaricomycetidae</taxon>
        <taxon>Atheliales</taxon>
        <taxon>Atheliaceae</taxon>
        <taxon>Piloderma</taxon>
    </lineage>
</organism>
<evidence type="ECO:0000256" key="1">
    <source>
        <dbReference type="SAM" id="MobiDB-lite"/>
    </source>
</evidence>
<accession>A0A0C3EKY4</accession>
<evidence type="ECO:0000313" key="2">
    <source>
        <dbReference type="EMBL" id="KIM73260.1"/>
    </source>
</evidence>
<protein>
    <submittedName>
        <fullName evidence="2">Uncharacterized protein</fullName>
    </submittedName>
</protein>
<reference evidence="3" key="2">
    <citation type="submission" date="2015-01" db="EMBL/GenBank/DDBJ databases">
        <title>Evolutionary Origins and Diversification of the Mycorrhizal Mutualists.</title>
        <authorList>
            <consortium name="DOE Joint Genome Institute"/>
            <consortium name="Mycorrhizal Genomics Consortium"/>
            <person name="Kohler A."/>
            <person name="Kuo A."/>
            <person name="Nagy L.G."/>
            <person name="Floudas D."/>
            <person name="Copeland A."/>
            <person name="Barry K.W."/>
            <person name="Cichocki N."/>
            <person name="Veneault-Fourrey C."/>
            <person name="LaButti K."/>
            <person name="Lindquist E.A."/>
            <person name="Lipzen A."/>
            <person name="Lundell T."/>
            <person name="Morin E."/>
            <person name="Murat C."/>
            <person name="Riley R."/>
            <person name="Ohm R."/>
            <person name="Sun H."/>
            <person name="Tunlid A."/>
            <person name="Henrissat B."/>
            <person name="Grigoriev I.V."/>
            <person name="Hibbett D.S."/>
            <person name="Martin F."/>
        </authorList>
    </citation>
    <scope>NUCLEOTIDE SEQUENCE [LARGE SCALE GENOMIC DNA]</scope>
    <source>
        <strain evidence="3">F 1598</strain>
    </source>
</reference>
<dbReference type="Proteomes" id="UP000054166">
    <property type="component" value="Unassembled WGS sequence"/>
</dbReference>
<dbReference type="EMBL" id="KN833087">
    <property type="protein sequence ID" value="KIM73260.1"/>
    <property type="molecule type" value="Genomic_DNA"/>
</dbReference>
<dbReference type="HOGENOM" id="CLU_639533_0_0_1"/>
<sequence length="429" mass="47718">MAYRQSLLWKTPIIQQPDGQVELFDNGMPPTSERRGRCSNFSEICAIGWKYSSREFDSVQKAAISPIAKRPRQRFILPKPSQTPPDGQHKPNSHALMLVVSLLPSLRVLTVEGPEACHFVDFTMPLEFSPPIDPAQSPTPLYSNFDDEEDVWNTAYSTRSSGISQTDGNREACDVSGSPYSEGYLTGHSDVVWNNGTGWCASVQTLPEIKNHASQSNHPGHPPNRSDELFSASMHMYFGDENASSQGGYEGGTELDRHWLEQPWPTAGPVPTRVEDISLSSNHGGQGYTHSGSPVYRYTGRSAERNTLDATPTIASSLHHPIASEFGPPTSPSRPEQHIDHSRTSHWISKACPPSDPREKALNYLNGLVQSGVEFAHIGVSEERDEGLYVPSNPFDYRENQQGTIDFEERRRRARRLNYLIDTNVSSLV</sequence>
<name>A0A0C3EKY4_PILCF</name>
<dbReference type="AlphaFoldDB" id="A0A0C3EKY4"/>
<feature type="region of interest" description="Disordered" evidence="1">
    <location>
        <begin position="327"/>
        <end position="353"/>
    </location>
</feature>
<reference evidence="2 3" key="1">
    <citation type="submission" date="2014-04" db="EMBL/GenBank/DDBJ databases">
        <authorList>
            <consortium name="DOE Joint Genome Institute"/>
            <person name="Kuo A."/>
            <person name="Tarkka M."/>
            <person name="Buscot F."/>
            <person name="Kohler A."/>
            <person name="Nagy L.G."/>
            <person name="Floudas D."/>
            <person name="Copeland A."/>
            <person name="Barry K.W."/>
            <person name="Cichocki N."/>
            <person name="Veneault-Fourrey C."/>
            <person name="LaButti K."/>
            <person name="Lindquist E.A."/>
            <person name="Lipzen A."/>
            <person name="Lundell T."/>
            <person name="Morin E."/>
            <person name="Murat C."/>
            <person name="Sun H."/>
            <person name="Tunlid A."/>
            <person name="Henrissat B."/>
            <person name="Grigoriev I.V."/>
            <person name="Hibbett D.S."/>
            <person name="Martin F."/>
            <person name="Nordberg H.P."/>
            <person name="Cantor M.N."/>
            <person name="Hua S.X."/>
        </authorList>
    </citation>
    <scope>NUCLEOTIDE SEQUENCE [LARGE SCALE GENOMIC DNA]</scope>
    <source>
        <strain evidence="2 3">F 1598</strain>
    </source>
</reference>
<proteinExistence type="predicted"/>
<keyword evidence="3" id="KW-1185">Reference proteome</keyword>
<evidence type="ECO:0000313" key="3">
    <source>
        <dbReference type="Proteomes" id="UP000054166"/>
    </source>
</evidence>
<dbReference type="InParanoid" id="A0A0C3EKY4"/>
<gene>
    <name evidence="2" type="ORF">PILCRDRAFT_829273</name>
</gene>